<accession>A0AAV2MYJ2</accession>
<name>A0AAV2MYJ2_9HYME</name>
<comment type="caution">
    <text evidence="1">The sequence shown here is derived from an EMBL/GenBank/DDBJ whole genome shotgun (WGS) entry which is preliminary data.</text>
</comment>
<dbReference type="AlphaFoldDB" id="A0AAV2MYJ2"/>
<reference evidence="1" key="1">
    <citation type="submission" date="2024-04" db="EMBL/GenBank/DDBJ databases">
        <authorList>
            <consortium name="Molecular Ecology Group"/>
        </authorList>
    </citation>
    <scope>NUCLEOTIDE SEQUENCE</scope>
</reference>
<protein>
    <submittedName>
        <fullName evidence="1">Uncharacterized protein</fullName>
    </submittedName>
</protein>
<keyword evidence="2" id="KW-1185">Reference proteome</keyword>
<proteinExistence type="predicted"/>
<organism evidence="1 2">
    <name type="scientific">Lasius platythorax</name>
    <dbReference type="NCBI Taxonomy" id="488582"/>
    <lineage>
        <taxon>Eukaryota</taxon>
        <taxon>Metazoa</taxon>
        <taxon>Ecdysozoa</taxon>
        <taxon>Arthropoda</taxon>
        <taxon>Hexapoda</taxon>
        <taxon>Insecta</taxon>
        <taxon>Pterygota</taxon>
        <taxon>Neoptera</taxon>
        <taxon>Endopterygota</taxon>
        <taxon>Hymenoptera</taxon>
        <taxon>Apocrita</taxon>
        <taxon>Aculeata</taxon>
        <taxon>Formicoidea</taxon>
        <taxon>Formicidae</taxon>
        <taxon>Formicinae</taxon>
        <taxon>Lasius</taxon>
        <taxon>Lasius</taxon>
    </lineage>
</organism>
<evidence type="ECO:0000313" key="2">
    <source>
        <dbReference type="Proteomes" id="UP001497644"/>
    </source>
</evidence>
<evidence type="ECO:0000313" key="1">
    <source>
        <dbReference type="EMBL" id="CAL1672559.1"/>
    </source>
</evidence>
<dbReference type="Proteomes" id="UP001497644">
    <property type="component" value="Unassembled WGS sequence"/>
</dbReference>
<sequence length="270" mass="31218">MDPFYVILFTRQQIDYLLLLPANGEVFLHLDATKRVVAKALNSRGPVMYYALTIPVSKKFGSLPVAEFISSVHSVLHIAYFLSTFTTAIRKRTSRELVVNKIEVDFSIALIQAVLKSFNNMNLSKYLEETYKLRSESVSSIPNFTIVHVCSTHILRTVKRKGKELLKDRRFLCAAQYLITKLIHTTNLTEAQAIFKCGITIFESRFVSDELEKQLHRLSDMNAPSEIDCYMEKIPEEIIDDDYLDSEKKLRHGSPFYRYFNEIFITQRPT</sequence>
<gene>
    <name evidence="1" type="ORF">LPLAT_LOCUS8362</name>
</gene>
<dbReference type="EMBL" id="CAXIPU020000677">
    <property type="protein sequence ID" value="CAL1672559.1"/>
    <property type="molecule type" value="Genomic_DNA"/>
</dbReference>